<dbReference type="Pfam" id="PF11755">
    <property type="entry name" value="DUF3311"/>
    <property type="match status" value="1"/>
</dbReference>
<reference evidence="2 3" key="1">
    <citation type="submission" date="2018-09" db="EMBL/GenBank/DDBJ databases">
        <title>YIM 75000 draft genome.</title>
        <authorList>
            <person name="Tang S."/>
            <person name="Feng Y."/>
        </authorList>
    </citation>
    <scope>NUCLEOTIDE SEQUENCE [LARGE SCALE GENOMIC DNA]</scope>
    <source>
        <strain evidence="2 3">YIM 75000</strain>
    </source>
</reference>
<dbReference type="InterPro" id="IPR021741">
    <property type="entry name" value="DUF3311"/>
</dbReference>
<protein>
    <submittedName>
        <fullName evidence="2">DUF3311 domain-containing protein</fullName>
    </submittedName>
</protein>
<keyword evidence="1" id="KW-1133">Transmembrane helix</keyword>
<keyword evidence="1" id="KW-0812">Transmembrane</keyword>
<dbReference type="OrthoDB" id="123261at2"/>
<dbReference type="Proteomes" id="UP000265614">
    <property type="component" value="Unassembled WGS sequence"/>
</dbReference>
<evidence type="ECO:0000313" key="3">
    <source>
        <dbReference type="Proteomes" id="UP000265614"/>
    </source>
</evidence>
<comment type="caution">
    <text evidence="2">The sequence shown here is derived from an EMBL/GenBank/DDBJ whole genome shotgun (WGS) entry which is preliminary data.</text>
</comment>
<accession>A0A3A3ZC93</accession>
<evidence type="ECO:0000256" key="1">
    <source>
        <dbReference type="SAM" id="Phobius"/>
    </source>
</evidence>
<keyword evidence="3" id="KW-1185">Reference proteome</keyword>
<keyword evidence="1" id="KW-0472">Membrane</keyword>
<dbReference type="AlphaFoldDB" id="A0A3A3ZC93"/>
<proteinExistence type="predicted"/>
<evidence type="ECO:0000313" key="2">
    <source>
        <dbReference type="EMBL" id="RJK92780.1"/>
    </source>
</evidence>
<name>A0A3A3ZC93_9ACTN</name>
<feature type="transmembrane region" description="Helical" evidence="1">
    <location>
        <begin position="22"/>
        <end position="39"/>
    </location>
</feature>
<gene>
    <name evidence="2" type="ORF">D5H78_18160</name>
</gene>
<dbReference type="EMBL" id="QZEZ01000012">
    <property type="protein sequence ID" value="RJK92780.1"/>
    <property type="molecule type" value="Genomic_DNA"/>
</dbReference>
<feature type="transmembrane region" description="Helical" evidence="1">
    <location>
        <begin position="51"/>
        <end position="71"/>
    </location>
</feature>
<organism evidence="2 3">
    <name type="scientific">Vallicoccus soli</name>
    <dbReference type="NCBI Taxonomy" id="2339232"/>
    <lineage>
        <taxon>Bacteria</taxon>
        <taxon>Bacillati</taxon>
        <taxon>Actinomycetota</taxon>
        <taxon>Actinomycetes</taxon>
        <taxon>Motilibacterales</taxon>
        <taxon>Vallicoccaceae</taxon>
        <taxon>Vallicoccus</taxon>
    </lineage>
</organism>
<sequence>MEVAVAAPDPTPPRRRSDTHPLNWLLVVPCALVLVPPLYNRVDPELAGIPFFYWWQMLAIPVGVACTVVVYRAHRGDRR</sequence>